<organism evidence="8 9">
    <name type="scientific">Tigriopus californicus</name>
    <name type="common">Marine copepod</name>
    <dbReference type="NCBI Taxonomy" id="6832"/>
    <lineage>
        <taxon>Eukaryota</taxon>
        <taxon>Metazoa</taxon>
        <taxon>Ecdysozoa</taxon>
        <taxon>Arthropoda</taxon>
        <taxon>Crustacea</taxon>
        <taxon>Multicrustacea</taxon>
        <taxon>Hexanauplia</taxon>
        <taxon>Copepoda</taxon>
        <taxon>Harpacticoida</taxon>
        <taxon>Harpacticidae</taxon>
        <taxon>Tigriopus</taxon>
    </lineage>
</organism>
<dbReference type="SUPFAM" id="SSF57667">
    <property type="entry name" value="beta-beta-alpha zinc fingers"/>
    <property type="match status" value="3"/>
</dbReference>
<dbReference type="PANTHER" id="PTHR24379:SF127">
    <property type="entry name" value="BLOODY FINGERS-RELATED"/>
    <property type="match status" value="1"/>
</dbReference>
<evidence type="ECO:0000256" key="6">
    <source>
        <dbReference type="SAM" id="MobiDB-lite"/>
    </source>
</evidence>
<dbReference type="GO" id="GO:0008270">
    <property type="term" value="F:zinc ion binding"/>
    <property type="evidence" value="ECO:0007669"/>
    <property type="project" value="UniProtKB-KW"/>
</dbReference>
<dbReference type="Proteomes" id="UP000318571">
    <property type="component" value="Chromosome 10"/>
</dbReference>
<dbReference type="InterPro" id="IPR036236">
    <property type="entry name" value="Znf_C2H2_sf"/>
</dbReference>
<dbReference type="STRING" id="6832.A0A553NCM3"/>
<dbReference type="Pfam" id="PF00096">
    <property type="entry name" value="zf-C2H2"/>
    <property type="match status" value="4"/>
</dbReference>
<dbReference type="SMART" id="SM00355">
    <property type="entry name" value="ZnF_C2H2"/>
    <property type="match status" value="7"/>
</dbReference>
<evidence type="ECO:0000259" key="7">
    <source>
        <dbReference type="PROSITE" id="PS50157"/>
    </source>
</evidence>
<keyword evidence="9" id="KW-1185">Reference proteome</keyword>
<feature type="domain" description="C2H2-type" evidence="7">
    <location>
        <begin position="211"/>
        <end position="239"/>
    </location>
</feature>
<feature type="domain" description="C2H2-type" evidence="7">
    <location>
        <begin position="90"/>
        <end position="117"/>
    </location>
</feature>
<feature type="region of interest" description="Disordered" evidence="6">
    <location>
        <begin position="31"/>
        <end position="50"/>
    </location>
</feature>
<feature type="domain" description="C2H2-type" evidence="7">
    <location>
        <begin position="148"/>
        <end position="175"/>
    </location>
</feature>
<dbReference type="PROSITE" id="PS50157">
    <property type="entry name" value="ZINC_FINGER_C2H2_2"/>
    <property type="match status" value="5"/>
</dbReference>
<keyword evidence="1" id="KW-0479">Metal-binding</keyword>
<proteinExistence type="predicted"/>
<dbReference type="Pfam" id="PF13894">
    <property type="entry name" value="zf-C2H2_4"/>
    <property type="match status" value="1"/>
</dbReference>
<keyword evidence="2" id="KW-0677">Repeat</keyword>
<dbReference type="PROSITE" id="PS00028">
    <property type="entry name" value="ZINC_FINGER_C2H2_1"/>
    <property type="match status" value="6"/>
</dbReference>
<dbReference type="AlphaFoldDB" id="A0A553NCM3"/>
<keyword evidence="4" id="KW-0862">Zinc</keyword>
<feature type="region of interest" description="Disordered" evidence="6">
    <location>
        <begin position="372"/>
        <end position="400"/>
    </location>
</feature>
<reference evidence="8 9" key="1">
    <citation type="journal article" date="2018" name="Nat. Ecol. Evol.">
        <title>Genomic signatures of mitonuclear coevolution across populations of Tigriopus californicus.</title>
        <authorList>
            <person name="Barreto F.S."/>
            <person name="Watson E.T."/>
            <person name="Lima T.G."/>
            <person name="Willett C.S."/>
            <person name="Edmands S."/>
            <person name="Li W."/>
            <person name="Burton R.S."/>
        </authorList>
    </citation>
    <scope>NUCLEOTIDE SEQUENCE [LARGE SCALE GENOMIC DNA]</scope>
    <source>
        <strain evidence="8 9">San Diego</strain>
    </source>
</reference>
<keyword evidence="3 5" id="KW-0863">Zinc-finger</keyword>
<feature type="compositionally biased region" description="Polar residues" evidence="6">
    <location>
        <begin position="385"/>
        <end position="400"/>
    </location>
</feature>
<dbReference type="GO" id="GO:0000981">
    <property type="term" value="F:DNA-binding transcription factor activity, RNA polymerase II-specific"/>
    <property type="evidence" value="ECO:0007669"/>
    <property type="project" value="TreeGrafter"/>
</dbReference>
<accession>A0A553NCM3</accession>
<comment type="caution">
    <text evidence="8">The sequence shown here is derived from an EMBL/GenBank/DDBJ whole genome shotgun (WGS) entry which is preliminary data.</text>
</comment>
<name>A0A553NCM3_TIGCA</name>
<dbReference type="PANTHER" id="PTHR24379">
    <property type="entry name" value="KRAB AND ZINC FINGER DOMAIN-CONTAINING"/>
    <property type="match status" value="1"/>
</dbReference>
<evidence type="ECO:0000313" key="9">
    <source>
        <dbReference type="Proteomes" id="UP000318571"/>
    </source>
</evidence>
<protein>
    <recommendedName>
        <fullName evidence="7">C2H2-type domain-containing protein</fullName>
    </recommendedName>
</protein>
<evidence type="ECO:0000313" key="8">
    <source>
        <dbReference type="EMBL" id="TRY63196.1"/>
    </source>
</evidence>
<evidence type="ECO:0000256" key="2">
    <source>
        <dbReference type="ARBA" id="ARBA00022737"/>
    </source>
</evidence>
<dbReference type="GO" id="GO:0005634">
    <property type="term" value="C:nucleus"/>
    <property type="evidence" value="ECO:0007669"/>
    <property type="project" value="TreeGrafter"/>
</dbReference>
<evidence type="ECO:0000256" key="5">
    <source>
        <dbReference type="PROSITE-ProRule" id="PRU00042"/>
    </source>
</evidence>
<evidence type="ECO:0000256" key="3">
    <source>
        <dbReference type="ARBA" id="ARBA00022771"/>
    </source>
</evidence>
<evidence type="ECO:0000256" key="1">
    <source>
        <dbReference type="ARBA" id="ARBA00022723"/>
    </source>
</evidence>
<evidence type="ECO:0000256" key="4">
    <source>
        <dbReference type="ARBA" id="ARBA00022833"/>
    </source>
</evidence>
<sequence>MPDPDPLTVTCLVCAKTWPSLQSGIDHALDHDGEARQHPKPRPPSASTSGVKAVVEIESDGQSCGICGQVFFKSSQLQNHLRAHRGEKPFQCDLCHKGFTRKAYYLEHRARHDGVKDKECHICQKKFYATSFYRHMATVHPESEKLQHACSTCGKHFPLKYKLQIHEKTHIAYEQRAFACENCPEKRFSTQSHLNSHINQVHGLKGLSRPFPCPDCGQSFNAPSGLQAHRAKHHLNPEQIVHACSACPSSFPTLTSLKNHAQMVHPPSAPNPETFGSHVPGGSHIELLLPEVDPGLSHGSIMNSTASANESTVGVPGLLVVRGGGKGGALSSCDEQKPSSPLTREWAGDNWSTCSSEVVAVSVMDNRRKDISESADSPLDLSELLRSTSVPKPSLSRPLS</sequence>
<gene>
    <name evidence="8" type="ORF">TCAL_13411</name>
</gene>
<dbReference type="EMBL" id="VCGU01000458">
    <property type="protein sequence ID" value="TRY63196.1"/>
    <property type="molecule type" value="Genomic_DNA"/>
</dbReference>
<dbReference type="InterPro" id="IPR013087">
    <property type="entry name" value="Znf_C2H2_type"/>
</dbReference>
<feature type="domain" description="C2H2-type" evidence="7">
    <location>
        <begin position="62"/>
        <end position="89"/>
    </location>
</feature>
<dbReference type="Gene3D" id="3.30.160.60">
    <property type="entry name" value="Classic Zinc Finger"/>
    <property type="match status" value="4"/>
</dbReference>
<dbReference type="OMA" id="AFACENC"/>
<dbReference type="FunFam" id="3.30.160.60:FF:000100">
    <property type="entry name" value="Zinc finger 45-like"/>
    <property type="match status" value="2"/>
</dbReference>
<feature type="domain" description="C2H2-type" evidence="7">
    <location>
        <begin position="242"/>
        <end position="270"/>
    </location>
</feature>
<dbReference type="GO" id="GO:0000977">
    <property type="term" value="F:RNA polymerase II transcription regulatory region sequence-specific DNA binding"/>
    <property type="evidence" value="ECO:0007669"/>
    <property type="project" value="TreeGrafter"/>
</dbReference>